<keyword evidence="3" id="KW-1185">Reference proteome</keyword>
<gene>
    <name evidence="2" type="ORF">UC35_15690</name>
</gene>
<dbReference type="EMBL" id="CP010951">
    <property type="protein sequence ID" value="AMO24035.1"/>
    <property type="molecule type" value="Genomic_DNA"/>
</dbReference>
<protein>
    <submittedName>
        <fullName evidence="2">Uncharacterized protein</fullName>
    </submittedName>
</protein>
<name>A0A127JVV1_9BURK</name>
<dbReference type="RefSeq" id="WP_061501304.1">
    <property type="nucleotide sequence ID" value="NZ_CP010951.1"/>
</dbReference>
<sequence>MFKLFQSTPDSSEAATDIGTSGHSVDEIAEELRSLILQQLAHGGISSGCVTLEVHQTGTLRDGRHVFVGMMRLVKWHRSSAVRLLLGLPILESRLRRALKGTWMQHVSHFSGVWLHASGQLQDSSAMQDLRALVVDIERMESEPTTSMWSLPTELK</sequence>
<evidence type="ECO:0000256" key="1">
    <source>
        <dbReference type="SAM" id="MobiDB-lite"/>
    </source>
</evidence>
<organism evidence="2 3">
    <name type="scientific">Ramlibacter tataouinensis</name>
    <dbReference type="NCBI Taxonomy" id="94132"/>
    <lineage>
        <taxon>Bacteria</taxon>
        <taxon>Pseudomonadati</taxon>
        <taxon>Pseudomonadota</taxon>
        <taxon>Betaproteobacteria</taxon>
        <taxon>Burkholderiales</taxon>
        <taxon>Comamonadaceae</taxon>
        <taxon>Ramlibacter</taxon>
    </lineage>
</organism>
<evidence type="ECO:0000313" key="3">
    <source>
        <dbReference type="Proteomes" id="UP000070433"/>
    </source>
</evidence>
<dbReference type="AlphaFoldDB" id="A0A127JVV1"/>
<feature type="region of interest" description="Disordered" evidence="1">
    <location>
        <begin position="1"/>
        <end position="20"/>
    </location>
</feature>
<accession>A0A127JVV1</accession>
<dbReference type="OrthoDB" id="8904480at2"/>
<evidence type="ECO:0000313" key="2">
    <source>
        <dbReference type="EMBL" id="AMO24035.1"/>
    </source>
</evidence>
<reference evidence="2 3" key="1">
    <citation type="journal article" date="2014" name="Int. J. Syst. Evol. Microbiol.">
        <title>Ramlibacter solisilvae sp. nov., isolated from forest soil, and emended description of the genus Ramlibacter.</title>
        <authorList>
            <person name="Lee H.J."/>
            <person name="Lee S.H."/>
            <person name="Lee S.S."/>
            <person name="Lee J.S."/>
            <person name="Kim Y."/>
            <person name="Kim S.C."/>
            <person name="Jeon C.O."/>
        </authorList>
    </citation>
    <scope>NUCLEOTIDE SEQUENCE [LARGE SCALE GENOMIC DNA]</scope>
    <source>
        <strain evidence="2 3">5-10</strain>
    </source>
</reference>
<dbReference type="Proteomes" id="UP000070433">
    <property type="component" value="Chromosome"/>
</dbReference>
<proteinExistence type="predicted"/>